<reference evidence="1" key="1">
    <citation type="submission" date="2015-06" db="EMBL/GenBank/DDBJ databases">
        <authorList>
            <person name="Radhakrishnan R."/>
            <person name="Underwood A."/>
            <person name="Al-Shahib A."/>
        </authorList>
    </citation>
    <scope>NUCLEOTIDE SEQUENCE</scope>
    <source>
        <strain evidence="1">P19_London_7_VIM_2_05_10</strain>
    </source>
</reference>
<dbReference type="EMBL" id="WOAD01000010">
    <property type="protein sequence ID" value="MUI36197.1"/>
    <property type="molecule type" value="Genomic_DNA"/>
</dbReference>
<organism evidence="2 6">
    <name type="scientific">Pseudomonas aeruginosa</name>
    <dbReference type="NCBI Taxonomy" id="287"/>
    <lineage>
        <taxon>Bacteria</taxon>
        <taxon>Pseudomonadati</taxon>
        <taxon>Pseudomonadota</taxon>
        <taxon>Gammaproteobacteria</taxon>
        <taxon>Pseudomonadales</taxon>
        <taxon>Pseudomonadaceae</taxon>
        <taxon>Pseudomonas</taxon>
    </lineage>
</organism>
<sequence>MPGLARRKGEGRARRGWRRWVGGLLLLLGALASGCSNAPRNAAGEDTSQGSMRAGEFLQTDADRMATLAMRDNLQSLYQLLWKLYKRNPAEWKKTGLPSQADAELAIRRAIEQNRELSDLGGRRDIAALSYSLDPAFRGDRVGAFIYSLASMLITAHGGRTEFYVYQGIDAQYVYNAARNVEVATWMLATRKDDKGAPLLLSNALTDDASNLSYAREFAKIVARLDLLAEVLGERYRRISVNYAQGLLFMHFLPVQ</sequence>
<dbReference type="PROSITE" id="PS51257">
    <property type="entry name" value="PROKAR_LIPOPROTEIN"/>
    <property type="match status" value="1"/>
</dbReference>
<reference evidence="3 5" key="3">
    <citation type="submission" date="2018-08" db="EMBL/GenBank/DDBJ databases">
        <title>Recombination of ecologically and evolutionarily significant loci maintains genetic cohesion in the Pseudomonas syringae species complex.</title>
        <authorList>
            <person name="Dillon M."/>
            <person name="Thakur S."/>
            <person name="Almeida R.N.D."/>
            <person name="Weir B.S."/>
            <person name="Guttman D.S."/>
        </authorList>
    </citation>
    <scope>NUCLEOTIDE SEQUENCE [LARGE SCALE GENOMIC DNA]</scope>
    <source>
        <strain evidence="3 5">ICMP 7846</strain>
    </source>
</reference>
<dbReference type="Proteomes" id="UP000045039">
    <property type="component" value="Unassembled WGS sequence"/>
</dbReference>
<comment type="caution">
    <text evidence="2">The sequence shown here is derived from an EMBL/GenBank/DDBJ whole genome shotgun (WGS) entry which is preliminary data.</text>
</comment>
<evidence type="ECO:0000313" key="6">
    <source>
        <dbReference type="Proteomes" id="UP000433532"/>
    </source>
</evidence>
<reference evidence="2 6" key="4">
    <citation type="submission" date="2019-11" db="EMBL/GenBank/DDBJ databases">
        <title>Genomes of ocular Pseudomonas aeruginosa isolates.</title>
        <authorList>
            <person name="Khan M."/>
            <person name="Rice S.A."/>
            <person name="Willcox M.D.P."/>
            <person name="Stapleton F."/>
        </authorList>
    </citation>
    <scope>NUCLEOTIDE SEQUENCE [LARGE SCALE GENOMIC DNA]</scope>
    <source>
        <strain evidence="2 6">PA221</strain>
    </source>
</reference>
<gene>
    <name evidence="3" type="ORF">ALP65_01655</name>
    <name evidence="2" type="ORF">GNQ48_14385</name>
    <name evidence="1" type="ORF">PAERUG_P19_London_7_VIM_2_05_10_05407</name>
</gene>
<dbReference type="Proteomes" id="UP000433532">
    <property type="component" value="Unassembled WGS sequence"/>
</dbReference>
<dbReference type="EMBL" id="RBSQ01001349">
    <property type="protein sequence ID" value="RMS45160.1"/>
    <property type="molecule type" value="Genomic_DNA"/>
</dbReference>
<protein>
    <submittedName>
        <fullName evidence="2">Uncharacterized protein</fullName>
    </submittedName>
</protein>
<evidence type="ECO:0000313" key="2">
    <source>
        <dbReference type="EMBL" id="MUI36197.1"/>
    </source>
</evidence>
<dbReference type="EMBL" id="CVVU01000240">
    <property type="protein sequence ID" value="CRP74236.1"/>
    <property type="molecule type" value="Genomic_DNA"/>
</dbReference>
<evidence type="ECO:0000313" key="1">
    <source>
        <dbReference type="EMBL" id="CRP74236.1"/>
    </source>
</evidence>
<name>A0A0C6F154_PSEAI</name>
<reference evidence="4" key="2">
    <citation type="submission" date="2015-06" db="EMBL/GenBank/DDBJ databases">
        <authorList>
            <person name="Radhakrishnan Rajesh"/>
            <person name="Underwood Anthony"/>
            <person name="Al-Shahib Ali"/>
        </authorList>
    </citation>
    <scope>NUCLEOTIDE SEQUENCE [LARGE SCALE GENOMIC DNA]</scope>
    <source>
        <strain evidence="4">P19_London_7_VIM_2_05_10</strain>
    </source>
</reference>
<evidence type="ECO:0000313" key="3">
    <source>
        <dbReference type="EMBL" id="RMS45160.1"/>
    </source>
</evidence>
<dbReference type="AlphaFoldDB" id="A0A0C6F154"/>
<evidence type="ECO:0000313" key="4">
    <source>
        <dbReference type="Proteomes" id="UP000045039"/>
    </source>
</evidence>
<dbReference type="RefSeq" id="WP_003116459.1">
    <property type="nucleotide sequence ID" value="NZ_AP014651.1"/>
</dbReference>
<evidence type="ECO:0000313" key="5">
    <source>
        <dbReference type="Proteomes" id="UP000270834"/>
    </source>
</evidence>
<dbReference type="Proteomes" id="UP000270834">
    <property type="component" value="Unassembled WGS sequence"/>
</dbReference>
<accession>A0A0C6F154</accession>
<proteinExistence type="predicted"/>